<evidence type="ECO:0000313" key="4">
    <source>
        <dbReference type="Proteomes" id="UP001152888"/>
    </source>
</evidence>
<feature type="region of interest" description="Disordered" evidence="1">
    <location>
        <begin position="118"/>
        <end position="156"/>
    </location>
</feature>
<protein>
    <submittedName>
        <fullName evidence="3">Uncharacterized protein</fullName>
    </submittedName>
</protein>
<accession>A0A9P0JVN6</accession>
<name>A0A9P0JVN6_ACAOB</name>
<keyword evidence="2" id="KW-1133">Transmembrane helix</keyword>
<dbReference type="Proteomes" id="UP001152888">
    <property type="component" value="Unassembled WGS sequence"/>
</dbReference>
<organism evidence="3 4">
    <name type="scientific">Acanthoscelides obtectus</name>
    <name type="common">Bean weevil</name>
    <name type="synonym">Bruchus obtectus</name>
    <dbReference type="NCBI Taxonomy" id="200917"/>
    <lineage>
        <taxon>Eukaryota</taxon>
        <taxon>Metazoa</taxon>
        <taxon>Ecdysozoa</taxon>
        <taxon>Arthropoda</taxon>
        <taxon>Hexapoda</taxon>
        <taxon>Insecta</taxon>
        <taxon>Pterygota</taxon>
        <taxon>Neoptera</taxon>
        <taxon>Endopterygota</taxon>
        <taxon>Coleoptera</taxon>
        <taxon>Polyphaga</taxon>
        <taxon>Cucujiformia</taxon>
        <taxon>Chrysomeloidea</taxon>
        <taxon>Chrysomelidae</taxon>
        <taxon>Bruchinae</taxon>
        <taxon>Bruchini</taxon>
        <taxon>Acanthoscelides</taxon>
    </lineage>
</organism>
<evidence type="ECO:0000256" key="1">
    <source>
        <dbReference type="SAM" id="MobiDB-lite"/>
    </source>
</evidence>
<evidence type="ECO:0000256" key="2">
    <source>
        <dbReference type="SAM" id="Phobius"/>
    </source>
</evidence>
<feature type="compositionally biased region" description="Low complexity" evidence="1">
    <location>
        <begin position="130"/>
        <end position="141"/>
    </location>
</feature>
<comment type="caution">
    <text evidence="3">The sequence shown here is derived from an EMBL/GenBank/DDBJ whole genome shotgun (WGS) entry which is preliminary data.</text>
</comment>
<keyword evidence="4" id="KW-1185">Reference proteome</keyword>
<dbReference type="AlphaFoldDB" id="A0A9P0JVN6"/>
<evidence type="ECO:0000313" key="3">
    <source>
        <dbReference type="EMBL" id="CAH1961459.1"/>
    </source>
</evidence>
<dbReference type="EMBL" id="CAKOFQ010006695">
    <property type="protein sequence ID" value="CAH1961459.1"/>
    <property type="molecule type" value="Genomic_DNA"/>
</dbReference>
<keyword evidence="2" id="KW-0472">Membrane</keyword>
<gene>
    <name evidence="3" type="ORF">ACAOBT_LOCUS4167</name>
</gene>
<keyword evidence="2" id="KW-0812">Transmembrane</keyword>
<proteinExistence type="predicted"/>
<reference evidence="3" key="1">
    <citation type="submission" date="2022-03" db="EMBL/GenBank/DDBJ databases">
        <authorList>
            <person name="Sayadi A."/>
        </authorList>
    </citation>
    <scope>NUCLEOTIDE SEQUENCE</scope>
</reference>
<feature type="transmembrane region" description="Helical" evidence="2">
    <location>
        <begin position="20"/>
        <end position="39"/>
    </location>
</feature>
<sequence length="156" mass="16982">MDFMDGRELDGQVPVTATRCLGLALVACLYATVRCLLSGDAKVALYASDLVGQMPETAASIFFVRWIAPILSRFFIWKNSASMCLRPSQSSKEHALEPTPTIYLDNPLHACCLPAYAPKKPTSNKKKNSNKTPSNSSAPPTWTAPPPDLSPCDPIR</sequence>